<accession>A0ABW0AC20</accession>
<dbReference type="SMART" id="SM00903">
    <property type="entry name" value="Flavin_Reduct"/>
    <property type="match status" value="1"/>
</dbReference>
<organism evidence="4 5">
    <name type="scientific">Streptomyces amakusaensis</name>
    <dbReference type="NCBI Taxonomy" id="67271"/>
    <lineage>
        <taxon>Bacteria</taxon>
        <taxon>Bacillati</taxon>
        <taxon>Actinomycetota</taxon>
        <taxon>Actinomycetes</taxon>
        <taxon>Kitasatosporales</taxon>
        <taxon>Streptomycetaceae</taxon>
        <taxon>Streptomyces</taxon>
    </lineage>
</organism>
<dbReference type="InterPro" id="IPR050268">
    <property type="entry name" value="NADH-dep_flavin_reductase"/>
</dbReference>
<dbReference type="RefSeq" id="WP_344475079.1">
    <property type="nucleotide sequence ID" value="NZ_BAAASB010000005.1"/>
</dbReference>
<dbReference type="PANTHER" id="PTHR30466:SF11">
    <property type="entry name" value="FLAVIN-DEPENDENT MONOOXYGENASE, REDUCTASE SUBUNIT HSAB"/>
    <property type="match status" value="1"/>
</dbReference>
<comment type="similarity">
    <text evidence="1">Belongs to the non-flavoprotein flavin reductase family.</text>
</comment>
<evidence type="ECO:0000313" key="5">
    <source>
        <dbReference type="Proteomes" id="UP001596160"/>
    </source>
</evidence>
<keyword evidence="2 4" id="KW-0560">Oxidoreductase</keyword>
<comment type="caution">
    <text evidence="4">The sequence shown here is derived from an EMBL/GenBank/DDBJ whole genome shotgun (WGS) entry which is preliminary data.</text>
</comment>
<dbReference type="Proteomes" id="UP001596160">
    <property type="component" value="Unassembled WGS sequence"/>
</dbReference>
<dbReference type="GO" id="GO:0016491">
    <property type="term" value="F:oxidoreductase activity"/>
    <property type="evidence" value="ECO:0007669"/>
    <property type="project" value="UniProtKB-KW"/>
</dbReference>
<dbReference type="InterPro" id="IPR012349">
    <property type="entry name" value="Split_barrel_FMN-bd"/>
</dbReference>
<evidence type="ECO:0000256" key="2">
    <source>
        <dbReference type="ARBA" id="ARBA00023002"/>
    </source>
</evidence>
<proteinExistence type="inferred from homology"/>
<evidence type="ECO:0000313" key="4">
    <source>
        <dbReference type="EMBL" id="MFC5151300.1"/>
    </source>
</evidence>
<dbReference type="SUPFAM" id="SSF50475">
    <property type="entry name" value="FMN-binding split barrel"/>
    <property type="match status" value="1"/>
</dbReference>
<name>A0ABW0AC20_9ACTN</name>
<dbReference type="EMBL" id="JBHSKP010000003">
    <property type="protein sequence ID" value="MFC5151300.1"/>
    <property type="molecule type" value="Genomic_DNA"/>
</dbReference>
<dbReference type="PANTHER" id="PTHR30466">
    <property type="entry name" value="FLAVIN REDUCTASE"/>
    <property type="match status" value="1"/>
</dbReference>
<evidence type="ECO:0000259" key="3">
    <source>
        <dbReference type="SMART" id="SM00903"/>
    </source>
</evidence>
<dbReference type="Pfam" id="PF01613">
    <property type="entry name" value="Flavin_Reduct"/>
    <property type="match status" value="1"/>
</dbReference>
<feature type="domain" description="Flavin reductase like" evidence="3">
    <location>
        <begin position="11"/>
        <end position="155"/>
    </location>
</feature>
<evidence type="ECO:0000256" key="1">
    <source>
        <dbReference type="ARBA" id="ARBA00008898"/>
    </source>
</evidence>
<keyword evidence="5" id="KW-1185">Reference proteome</keyword>
<protein>
    <submittedName>
        <fullName evidence="4">Flavin reductase family protein</fullName>
        <ecNumber evidence="4">1.-.-.-</ecNumber>
    </submittedName>
</protein>
<dbReference type="Gene3D" id="2.30.110.10">
    <property type="entry name" value="Electron Transport, Fmn-binding Protein, Chain A"/>
    <property type="match status" value="1"/>
</dbReference>
<gene>
    <name evidence="4" type="ORF">ACFPRH_06120</name>
</gene>
<dbReference type="EC" id="1.-.-.-" evidence="4"/>
<sequence>MIDSSVFRSVAGRFPTGVTVITAATGSGPVGFTCQSFTSLSLDPALVSFNVSRSSSTWPLIREAGAFCVNVLAAGQEKIAQSFAERGVERFDGVKYTCALGTDSPRLAGTAAWLDATIEDVCGGGDHLIVIGRVIAAAVGEGEGALLFHRGSYGSAGGEP</sequence>
<dbReference type="InterPro" id="IPR002563">
    <property type="entry name" value="Flavin_Rdtase-like_dom"/>
</dbReference>
<reference evidence="5" key="1">
    <citation type="journal article" date="2019" name="Int. J. Syst. Evol. Microbiol.">
        <title>The Global Catalogue of Microorganisms (GCM) 10K type strain sequencing project: providing services to taxonomists for standard genome sequencing and annotation.</title>
        <authorList>
            <consortium name="The Broad Institute Genomics Platform"/>
            <consortium name="The Broad Institute Genome Sequencing Center for Infectious Disease"/>
            <person name="Wu L."/>
            <person name="Ma J."/>
        </authorList>
    </citation>
    <scope>NUCLEOTIDE SEQUENCE [LARGE SCALE GENOMIC DNA]</scope>
    <source>
        <strain evidence="5">PCU 266</strain>
    </source>
</reference>